<evidence type="ECO:0000313" key="2">
    <source>
        <dbReference type="EMBL" id="GMG84346.1"/>
    </source>
</evidence>
<reference evidence="2 3" key="1">
    <citation type="submission" date="2023-04" db="EMBL/GenBank/DDBJ databases">
        <title>Marinoamorphus aggregata gen. nov., sp. Nov., isolate from tissue of brittle star Ophioplocus japonicus.</title>
        <authorList>
            <person name="Kawano K."/>
            <person name="Sawayama S."/>
            <person name="Nakagawa S."/>
        </authorList>
    </citation>
    <scope>NUCLEOTIDE SEQUENCE [LARGE SCALE GENOMIC DNA]</scope>
    <source>
        <strain evidence="2 3">NKW23</strain>
    </source>
</reference>
<feature type="signal peptide" evidence="1">
    <location>
        <begin position="1"/>
        <end position="19"/>
    </location>
</feature>
<protein>
    <submittedName>
        <fullName evidence="2">Uncharacterized protein</fullName>
    </submittedName>
</protein>
<keyword evidence="1" id="KW-0732">Signal</keyword>
<sequence length="190" mass="20802">MRFAFTVALALLAALPAPAQHSRIPAEIAGEGWDSLAHRLAAVEQAVPLVRSTREIGVTWGGAPHMAESDLRVTLLVLDLGPATDVSERQSLHLAMFNVIAEFGTAWSLTPVADVWAFHGARRLEAGIYEIDAEVLDFSTEACVFHRAAIRVDARELSAVVRRARGLGEFDSRRFRHPVAIETRLLGCIR</sequence>
<dbReference type="RefSeq" id="WP_285673383.1">
    <property type="nucleotide sequence ID" value="NZ_BSYI01000034.1"/>
</dbReference>
<accession>A0ABQ6LMB4</accession>
<organism evidence="2 3">
    <name type="scientific">Paralimibaculum aggregatum</name>
    <dbReference type="NCBI Taxonomy" id="3036245"/>
    <lineage>
        <taxon>Bacteria</taxon>
        <taxon>Pseudomonadati</taxon>
        <taxon>Pseudomonadota</taxon>
        <taxon>Alphaproteobacteria</taxon>
        <taxon>Rhodobacterales</taxon>
        <taxon>Paracoccaceae</taxon>
        <taxon>Paralimibaculum</taxon>
    </lineage>
</organism>
<gene>
    <name evidence="2" type="ORF">LNKW23_35610</name>
</gene>
<dbReference type="Proteomes" id="UP001239909">
    <property type="component" value="Unassembled WGS sequence"/>
</dbReference>
<comment type="caution">
    <text evidence="2">The sequence shown here is derived from an EMBL/GenBank/DDBJ whole genome shotgun (WGS) entry which is preliminary data.</text>
</comment>
<evidence type="ECO:0000256" key="1">
    <source>
        <dbReference type="SAM" id="SignalP"/>
    </source>
</evidence>
<keyword evidence="3" id="KW-1185">Reference proteome</keyword>
<evidence type="ECO:0000313" key="3">
    <source>
        <dbReference type="Proteomes" id="UP001239909"/>
    </source>
</evidence>
<name>A0ABQ6LMB4_9RHOB</name>
<feature type="chain" id="PRO_5046064125" evidence="1">
    <location>
        <begin position="20"/>
        <end position="190"/>
    </location>
</feature>
<dbReference type="EMBL" id="BSYI01000034">
    <property type="protein sequence ID" value="GMG84346.1"/>
    <property type="molecule type" value="Genomic_DNA"/>
</dbReference>
<proteinExistence type="predicted"/>